<evidence type="ECO:0000313" key="1">
    <source>
        <dbReference type="EMBL" id="GMI72241.1"/>
    </source>
</evidence>
<dbReference type="AlphaFoldDB" id="A0A9W7H7G6"/>
<keyword evidence="2" id="KW-1185">Reference proteome</keyword>
<gene>
    <name evidence="1" type="ORF">HRI_000893400</name>
</gene>
<organism evidence="1 2">
    <name type="scientific">Hibiscus trionum</name>
    <name type="common">Flower of an hour</name>
    <dbReference type="NCBI Taxonomy" id="183268"/>
    <lineage>
        <taxon>Eukaryota</taxon>
        <taxon>Viridiplantae</taxon>
        <taxon>Streptophyta</taxon>
        <taxon>Embryophyta</taxon>
        <taxon>Tracheophyta</taxon>
        <taxon>Spermatophyta</taxon>
        <taxon>Magnoliopsida</taxon>
        <taxon>eudicotyledons</taxon>
        <taxon>Gunneridae</taxon>
        <taxon>Pentapetalae</taxon>
        <taxon>rosids</taxon>
        <taxon>malvids</taxon>
        <taxon>Malvales</taxon>
        <taxon>Malvaceae</taxon>
        <taxon>Malvoideae</taxon>
        <taxon>Hibiscus</taxon>
    </lineage>
</organism>
<reference evidence="1" key="1">
    <citation type="submission" date="2023-05" db="EMBL/GenBank/DDBJ databases">
        <title>Genome and transcriptome analyses reveal genes involved in the formation of fine ridges on petal epidermal cells in Hibiscus trionum.</title>
        <authorList>
            <person name="Koshimizu S."/>
            <person name="Masuda S."/>
            <person name="Ishii T."/>
            <person name="Shirasu K."/>
            <person name="Hoshino A."/>
            <person name="Arita M."/>
        </authorList>
    </citation>
    <scope>NUCLEOTIDE SEQUENCE</scope>
    <source>
        <strain evidence="1">Hamamatsu line</strain>
    </source>
</reference>
<comment type="caution">
    <text evidence="1">The sequence shown here is derived from an EMBL/GenBank/DDBJ whole genome shotgun (WGS) entry which is preliminary data.</text>
</comment>
<sequence>MYRRGGLDRFKKLNPWLEPFSVSLNSAPKAVQQHSQSQNMVAQPQQEEMVNPSRPLSLAPGNLLIGLLYLVPVSTIFKLSRASS</sequence>
<protein>
    <submittedName>
        <fullName evidence="1">Uncharacterized protein</fullName>
    </submittedName>
</protein>
<proteinExistence type="predicted"/>
<dbReference type="EMBL" id="BSYR01000010">
    <property type="protein sequence ID" value="GMI72241.1"/>
    <property type="molecule type" value="Genomic_DNA"/>
</dbReference>
<name>A0A9W7H7G6_HIBTR</name>
<evidence type="ECO:0000313" key="2">
    <source>
        <dbReference type="Proteomes" id="UP001165190"/>
    </source>
</evidence>
<accession>A0A9W7H7G6</accession>
<dbReference type="Proteomes" id="UP001165190">
    <property type="component" value="Unassembled WGS sequence"/>
</dbReference>